<dbReference type="InterPro" id="IPR007867">
    <property type="entry name" value="GMC_OxRtase_C"/>
</dbReference>
<keyword evidence="5" id="KW-1185">Reference proteome</keyword>
<dbReference type="InterPro" id="IPR012132">
    <property type="entry name" value="GMC_OxRdtase"/>
</dbReference>
<evidence type="ECO:0000313" key="3">
    <source>
        <dbReference type="EMBL" id="KLU82866.1"/>
    </source>
</evidence>
<proteinExistence type="inferred from homology"/>
<comment type="similarity">
    <text evidence="1">Belongs to the GMC oxidoreductase family.</text>
</comment>
<reference evidence="3" key="2">
    <citation type="submission" date="2010-05" db="EMBL/GenBank/DDBJ databases">
        <title>The Genome Sequence of Magnaporthe poae strain ATCC 64411.</title>
        <authorList>
            <consortium name="The Broad Institute Genome Sequencing Platform"/>
            <consortium name="Broad Institute Genome Sequencing Center for Infectious Disease"/>
            <person name="Ma L.-J."/>
            <person name="Dead R."/>
            <person name="Young S."/>
            <person name="Zeng Q."/>
            <person name="Koehrsen M."/>
            <person name="Alvarado L."/>
            <person name="Berlin A."/>
            <person name="Chapman S.B."/>
            <person name="Chen Z."/>
            <person name="Freedman E."/>
            <person name="Gellesch M."/>
            <person name="Goldberg J."/>
            <person name="Griggs A."/>
            <person name="Gujja S."/>
            <person name="Heilman E.R."/>
            <person name="Heiman D."/>
            <person name="Hepburn T."/>
            <person name="Howarth C."/>
            <person name="Jen D."/>
            <person name="Larson L."/>
            <person name="Mehta T."/>
            <person name="Neiman D."/>
            <person name="Pearson M."/>
            <person name="Roberts A."/>
            <person name="Saif S."/>
            <person name="Shea T."/>
            <person name="Shenoy N."/>
            <person name="Sisk P."/>
            <person name="Stolte C."/>
            <person name="Sykes S."/>
            <person name="Walk T."/>
            <person name="White J."/>
            <person name="Yandava C."/>
            <person name="Haas B."/>
            <person name="Nusbaum C."/>
            <person name="Birren B."/>
        </authorList>
    </citation>
    <scope>NUCLEOTIDE SEQUENCE</scope>
    <source>
        <strain evidence="3">ATCC 64411</strain>
    </source>
</reference>
<dbReference type="PANTHER" id="PTHR11552:SF217">
    <property type="entry name" value="GLUCOSE DEHYDROGENASE [FAD, QUINONE]"/>
    <property type="match status" value="1"/>
</dbReference>
<gene>
    <name evidence="3" type="ORF">MAPG_01934</name>
</gene>
<dbReference type="Pfam" id="PF05199">
    <property type="entry name" value="GMC_oxred_C"/>
    <property type="match status" value="1"/>
</dbReference>
<protein>
    <recommendedName>
        <fullName evidence="2">Glucose-methanol-choline oxidoreductase C-terminal domain-containing protein</fullName>
    </recommendedName>
</protein>
<name>A0A0C4DQ02_MAGP6</name>
<feature type="domain" description="Glucose-methanol-choline oxidoreductase C-terminal" evidence="2">
    <location>
        <begin position="2"/>
        <end position="51"/>
    </location>
</feature>
<dbReference type="Gene3D" id="3.50.50.60">
    <property type="entry name" value="FAD/NAD(P)-binding domain"/>
    <property type="match status" value="1"/>
</dbReference>
<reference evidence="4" key="5">
    <citation type="submission" date="2015-06" db="UniProtKB">
        <authorList>
            <consortium name="EnsemblFungi"/>
        </authorList>
    </citation>
    <scope>IDENTIFICATION</scope>
    <source>
        <strain evidence="4">ATCC 64411</strain>
    </source>
</reference>
<evidence type="ECO:0000256" key="1">
    <source>
        <dbReference type="ARBA" id="ARBA00010790"/>
    </source>
</evidence>
<dbReference type="SUPFAM" id="SSF51905">
    <property type="entry name" value="FAD/NAD(P)-binding domain"/>
    <property type="match status" value="1"/>
</dbReference>
<evidence type="ECO:0000313" key="4">
    <source>
        <dbReference type="EnsemblFungi" id="MAPG_01934T0"/>
    </source>
</evidence>
<evidence type="ECO:0000259" key="2">
    <source>
        <dbReference type="Pfam" id="PF05199"/>
    </source>
</evidence>
<dbReference type="eggNOG" id="KOG1238">
    <property type="taxonomic scope" value="Eukaryota"/>
</dbReference>
<evidence type="ECO:0000313" key="5">
    <source>
        <dbReference type="Proteomes" id="UP000011715"/>
    </source>
</evidence>
<dbReference type="STRING" id="644358.A0A0C4DQ02"/>
<dbReference type="OMA" id="INCPQVA"/>
<dbReference type="EMBL" id="GL876967">
    <property type="protein sequence ID" value="KLU82866.1"/>
    <property type="molecule type" value="Genomic_DNA"/>
</dbReference>
<dbReference type="OrthoDB" id="269227at2759"/>
<organism evidence="4 5">
    <name type="scientific">Magnaporthiopsis poae (strain ATCC 64411 / 73-15)</name>
    <name type="common">Kentucky bluegrass fungus</name>
    <name type="synonym">Magnaporthe poae</name>
    <dbReference type="NCBI Taxonomy" id="644358"/>
    <lineage>
        <taxon>Eukaryota</taxon>
        <taxon>Fungi</taxon>
        <taxon>Dikarya</taxon>
        <taxon>Ascomycota</taxon>
        <taxon>Pezizomycotina</taxon>
        <taxon>Sordariomycetes</taxon>
        <taxon>Sordariomycetidae</taxon>
        <taxon>Magnaporthales</taxon>
        <taxon>Magnaporthaceae</taxon>
        <taxon>Magnaporthiopsis</taxon>
    </lineage>
</organism>
<dbReference type="EnsemblFungi" id="MAPG_01934T0">
    <property type="protein sequence ID" value="MAPG_01934T0"/>
    <property type="gene ID" value="MAPG_01934"/>
</dbReference>
<dbReference type="GO" id="GO:0016614">
    <property type="term" value="F:oxidoreductase activity, acting on CH-OH group of donors"/>
    <property type="evidence" value="ECO:0007669"/>
    <property type="project" value="InterPro"/>
</dbReference>
<reference evidence="3" key="3">
    <citation type="submission" date="2011-03" db="EMBL/GenBank/DDBJ databases">
        <title>Annotation of Magnaporthe poae ATCC 64411.</title>
        <authorList>
            <person name="Ma L.-J."/>
            <person name="Dead R."/>
            <person name="Young S.K."/>
            <person name="Zeng Q."/>
            <person name="Gargeya S."/>
            <person name="Fitzgerald M."/>
            <person name="Haas B."/>
            <person name="Abouelleil A."/>
            <person name="Alvarado L."/>
            <person name="Arachchi H.M."/>
            <person name="Berlin A."/>
            <person name="Brown A."/>
            <person name="Chapman S.B."/>
            <person name="Chen Z."/>
            <person name="Dunbar C."/>
            <person name="Freedman E."/>
            <person name="Gearin G."/>
            <person name="Gellesch M."/>
            <person name="Goldberg J."/>
            <person name="Griggs A."/>
            <person name="Gujja S."/>
            <person name="Heiman D."/>
            <person name="Howarth C."/>
            <person name="Larson L."/>
            <person name="Lui A."/>
            <person name="MacDonald P.J.P."/>
            <person name="Mehta T."/>
            <person name="Montmayeur A."/>
            <person name="Murphy C."/>
            <person name="Neiman D."/>
            <person name="Pearson M."/>
            <person name="Priest M."/>
            <person name="Roberts A."/>
            <person name="Saif S."/>
            <person name="Shea T."/>
            <person name="Shenoy N."/>
            <person name="Sisk P."/>
            <person name="Stolte C."/>
            <person name="Sykes S."/>
            <person name="Yandava C."/>
            <person name="Wortman J."/>
            <person name="Nusbaum C."/>
            <person name="Birren B."/>
        </authorList>
    </citation>
    <scope>NUCLEOTIDE SEQUENCE</scope>
    <source>
        <strain evidence="3">ATCC 64411</strain>
    </source>
</reference>
<dbReference type="GO" id="GO:0050660">
    <property type="term" value="F:flavin adenine dinucleotide binding"/>
    <property type="evidence" value="ECO:0007669"/>
    <property type="project" value="InterPro"/>
</dbReference>
<dbReference type="AlphaFoldDB" id="A0A0C4DQ02"/>
<dbReference type="InterPro" id="IPR036188">
    <property type="entry name" value="FAD/NAD-bd_sf"/>
</dbReference>
<dbReference type="VEuPathDB" id="FungiDB:MAPG_01934"/>
<sequence length="65" mass="6626">MAGTCKMGVDAMAVVDPELRVYGCQGLRVVDASIMPLVVSGNTNAPTIMIGEKAADMIKQSAAGA</sequence>
<dbReference type="Proteomes" id="UP000011715">
    <property type="component" value="Unassembled WGS sequence"/>
</dbReference>
<accession>A0A0C4DQ02</accession>
<dbReference type="EMBL" id="ADBL01000484">
    <property type="status" value="NOT_ANNOTATED_CDS"/>
    <property type="molecule type" value="Genomic_DNA"/>
</dbReference>
<reference evidence="5" key="1">
    <citation type="submission" date="2010-05" db="EMBL/GenBank/DDBJ databases">
        <title>The genome sequence of Magnaporthe poae strain ATCC 64411.</title>
        <authorList>
            <person name="Ma L.-J."/>
            <person name="Dead R."/>
            <person name="Young S."/>
            <person name="Zeng Q."/>
            <person name="Koehrsen M."/>
            <person name="Alvarado L."/>
            <person name="Berlin A."/>
            <person name="Chapman S.B."/>
            <person name="Chen Z."/>
            <person name="Freedman E."/>
            <person name="Gellesch M."/>
            <person name="Goldberg J."/>
            <person name="Griggs A."/>
            <person name="Gujja S."/>
            <person name="Heilman E.R."/>
            <person name="Heiman D."/>
            <person name="Hepburn T."/>
            <person name="Howarth C."/>
            <person name="Jen D."/>
            <person name="Larson L."/>
            <person name="Mehta T."/>
            <person name="Neiman D."/>
            <person name="Pearson M."/>
            <person name="Roberts A."/>
            <person name="Saif S."/>
            <person name="Shea T."/>
            <person name="Shenoy N."/>
            <person name="Sisk P."/>
            <person name="Stolte C."/>
            <person name="Sykes S."/>
            <person name="Walk T."/>
            <person name="White J."/>
            <person name="Yandava C."/>
            <person name="Haas B."/>
            <person name="Nusbaum C."/>
            <person name="Birren B."/>
        </authorList>
    </citation>
    <scope>NUCLEOTIDE SEQUENCE [LARGE SCALE GENOMIC DNA]</scope>
    <source>
        <strain evidence="5">ATCC 64411 / 73-15</strain>
    </source>
</reference>
<reference evidence="4" key="4">
    <citation type="journal article" date="2015" name="G3 (Bethesda)">
        <title>Genome sequences of three phytopathogenic species of the Magnaporthaceae family of fungi.</title>
        <authorList>
            <person name="Okagaki L.H."/>
            <person name="Nunes C.C."/>
            <person name="Sailsbery J."/>
            <person name="Clay B."/>
            <person name="Brown D."/>
            <person name="John T."/>
            <person name="Oh Y."/>
            <person name="Young N."/>
            <person name="Fitzgerald M."/>
            <person name="Haas B.J."/>
            <person name="Zeng Q."/>
            <person name="Young S."/>
            <person name="Adiconis X."/>
            <person name="Fan L."/>
            <person name="Levin J.Z."/>
            <person name="Mitchell T.K."/>
            <person name="Okubara P.A."/>
            <person name="Farman M.L."/>
            <person name="Kohn L.M."/>
            <person name="Birren B."/>
            <person name="Ma L.-J."/>
            <person name="Dean R.A."/>
        </authorList>
    </citation>
    <scope>NUCLEOTIDE SEQUENCE</scope>
    <source>
        <strain evidence="4">ATCC 64411 / 73-15</strain>
    </source>
</reference>
<dbReference type="PANTHER" id="PTHR11552">
    <property type="entry name" value="GLUCOSE-METHANOL-CHOLINE GMC OXIDOREDUCTASE"/>
    <property type="match status" value="1"/>
</dbReference>